<dbReference type="Proteomes" id="UP001059209">
    <property type="component" value="Chromosome"/>
</dbReference>
<organism evidence="1 2">
    <name type="scientific">Maribacter litopenaei</name>
    <dbReference type="NCBI Taxonomy" id="2976127"/>
    <lineage>
        <taxon>Bacteria</taxon>
        <taxon>Pseudomonadati</taxon>
        <taxon>Bacteroidota</taxon>
        <taxon>Flavobacteriia</taxon>
        <taxon>Flavobacteriales</taxon>
        <taxon>Flavobacteriaceae</taxon>
        <taxon>Maribacter</taxon>
    </lineage>
</organism>
<accession>A0ABY5YBR9</accession>
<dbReference type="EMBL" id="CP104205">
    <property type="protein sequence ID" value="UWX55757.1"/>
    <property type="molecule type" value="Genomic_DNA"/>
</dbReference>
<dbReference type="RefSeq" id="WP_260574058.1">
    <property type="nucleotide sequence ID" value="NZ_CP104205.1"/>
</dbReference>
<protein>
    <submittedName>
        <fullName evidence="1">Uncharacterized protein</fullName>
    </submittedName>
</protein>
<name>A0ABY5YBR9_9FLAO</name>
<evidence type="ECO:0000313" key="1">
    <source>
        <dbReference type="EMBL" id="UWX55757.1"/>
    </source>
</evidence>
<gene>
    <name evidence="1" type="ORF">NYZ99_04865</name>
</gene>
<evidence type="ECO:0000313" key="2">
    <source>
        <dbReference type="Proteomes" id="UP001059209"/>
    </source>
</evidence>
<sequence>MKESIFIKNIKQLNTVGELKKLLENYTNETEIVADTENATTELYVGITNPVGDRDVEEQEILIFGGNRTE</sequence>
<proteinExistence type="predicted"/>
<reference evidence="1" key="1">
    <citation type="submission" date="2022-09" db="EMBL/GenBank/DDBJ databases">
        <title>Maribacter litopenaei sp. nov., isolated from the intestinal tract of the Pacific White Shrimp, Litopenaeus vannamei.</title>
        <authorList>
            <person name="Kim S.Y."/>
            <person name="Hwang C.Y."/>
        </authorList>
    </citation>
    <scope>NUCLEOTIDE SEQUENCE</scope>
    <source>
        <strain evidence="1">HL-LV01</strain>
    </source>
</reference>
<keyword evidence="2" id="KW-1185">Reference proteome</keyword>